<keyword evidence="2" id="KW-1185">Reference proteome</keyword>
<name>A0ACC1L7X7_9FUNG</name>
<dbReference type="Proteomes" id="UP001140096">
    <property type="component" value="Unassembled WGS sequence"/>
</dbReference>
<evidence type="ECO:0000313" key="2">
    <source>
        <dbReference type="Proteomes" id="UP001140096"/>
    </source>
</evidence>
<sequence length="348" mass="37108">SELTHSSETTSQNQVSEVIVSTPSVTSSETSSTAGPTSSVHSVPTQPSESVPSSAPQVTSESHVPSVSTSDAPTTGAATPSLTVSSTLTTTSSSSTEKGVISVPSSVDFSRLFGSATATSGSTVLPSSYPAVIFNPLSSTCSKCLTFNIRMLAPYENLFGSNNYLASQAFNAVPDLVAQALGINTNRVTSSMIFASADSVTIANKRGLEKRDDISVPHYYMSLSITKDSRALNPKSELQLLSTTLSSQVRDSSSALHTINTWGRLVDTGYYRVTSNLDDLNGVPQVVPNSPTQVDSPFKGTDSSNSRKMWIGIGIGIFALIFIPVMIWWARYYRARKTKKYLDNFIAI</sequence>
<dbReference type="EMBL" id="JANBUP010001872">
    <property type="protein sequence ID" value="KAJ2803063.1"/>
    <property type="molecule type" value="Genomic_DNA"/>
</dbReference>
<feature type="non-terminal residue" evidence="1">
    <location>
        <position position="1"/>
    </location>
</feature>
<gene>
    <name evidence="1" type="ORF">H4S07_004549</name>
</gene>
<comment type="caution">
    <text evidence="1">The sequence shown here is derived from an EMBL/GenBank/DDBJ whole genome shotgun (WGS) entry which is preliminary data.</text>
</comment>
<proteinExistence type="predicted"/>
<accession>A0ACC1L7X7</accession>
<evidence type="ECO:0000313" key="1">
    <source>
        <dbReference type="EMBL" id="KAJ2803063.1"/>
    </source>
</evidence>
<protein>
    <submittedName>
        <fullName evidence="1">Uncharacterized protein</fullName>
    </submittedName>
</protein>
<reference evidence="1" key="1">
    <citation type="submission" date="2022-07" db="EMBL/GenBank/DDBJ databases">
        <title>Phylogenomic reconstructions and comparative analyses of Kickxellomycotina fungi.</title>
        <authorList>
            <person name="Reynolds N.K."/>
            <person name="Stajich J.E."/>
            <person name="Barry K."/>
            <person name="Grigoriev I.V."/>
            <person name="Crous P."/>
            <person name="Smith M.E."/>
        </authorList>
    </citation>
    <scope>NUCLEOTIDE SEQUENCE</scope>
    <source>
        <strain evidence="1">CBS 102833</strain>
    </source>
</reference>
<organism evidence="1 2">
    <name type="scientific">Coemansia furcata</name>
    <dbReference type="NCBI Taxonomy" id="417177"/>
    <lineage>
        <taxon>Eukaryota</taxon>
        <taxon>Fungi</taxon>
        <taxon>Fungi incertae sedis</taxon>
        <taxon>Zoopagomycota</taxon>
        <taxon>Kickxellomycotina</taxon>
        <taxon>Kickxellomycetes</taxon>
        <taxon>Kickxellales</taxon>
        <taxon>Kickxellaceae</taxon>
        <taxon>Coemansia</taxon>
    </lineage>
</organism>